<proteinExistence type="predicted"/>
<reference evidence="3 4" key="1">
    <citation type="submission" date="2016-10" db="EMBL/GenBank/DDBJ databases">
        <authorList>
            <person name="de Groot N.N."/>
        </authorList>
    </citation>
    <scope>NUCLEOTIDE SEQUENCE [LARGE SCALE GENOMIC DNA]</scope>
    <source>
        <strain evidence="3 4">CGMCC 4.6945</strain>
    </source>
</reference>
<organism evidence="3 4">
    <name type="scientific">Cellulomonas marina</name>
    <dbReference type="NCBI Taxonomy" id="988821"/>
    <lineage>
        <taxon>Bacteria</taxon>
        <taxon>Bacillati</taxon>
        <taxon>Actinomycetota</taxon>
        <taxon>Actinomycetes</taxon>
        <taxon>Micrococcales</taxon>
        <taxon>Cellulomonadaceae</taxon>
        <taxon>Cellulomonas</taxon>
    </lineage>
</organism>
<evidence type="ECO:0000256" key="1">
    <source>
        <dbReference type="SAM" id="Coils"/>
    </source>
</evidence>
<accession>A0A1I1AUW1</accession>
<feature type="region of interest" description="Disordered" evidence="2">
    <location>
        <begin position="454"/>
        <end position="478"/>
    </location>
</feature>
<feature type="coiled-coil region" evidence="1">
    <location>
        <begin position="268"/>
        <end position="299"/>
    </location>
</feature>
<protein>
    <submittedName>
        <fullName evidence="3">Uncharacterized protein</fullName>
    </submittedName>
</protein>
<dbReference type="AlphaFoldDB" id="A0A1I1AUW1"/>
<evidence type="ECO:0000256" key="2">
    <source>
        <dbReference type="SAM" id="MobiDB-lite"/>
    </source>
</evidence>
<keyword evidence="1" id="KW-0175">Coiled coil</keyword>
<dbReference type="EMBL" id="FOKA01000021">
    <property type="protein sequence ID" value="SFB40110.1"/>
    <property type="molecule type" value="Genomic_DNA"/>
</dbReference>
<dbReference type="Proteomes" id="UP000199012">
    <property type="component" value="Unassembled WGS sequence"/>
</dbReference>
<gene>
    <name evidence="3" type="ORF">SAMN05421867_12128</name>
</gene>
<keyword evidence="4" id="KW-1185">Reference proteome</keyword>
<evidence type="ECO:0000313" key="4">
    <source>
        <dbReference type="Proteomes" id="UP000199012"/>
    </source>
</evidence>
<name>A0A1I1AUW1_9CELL</name>
<sequence>MVPTMDDLLDVHVGTHAPAKWDRIEEQQAEWPEESRQARPRIASEQLPWEDAGLRPRWVGDDTSQAVAAIDPCIYHGRGADELERFVRGTRQRSELAVHVWSFGDLENDQPSPLRGVYFAGDDSVHFPRIDEFWVSGTLIRVAGQPVVADGISGADRDLALRLARRSLELPWWSLQVVLQQAGAFFGTWTPLLTTAAGEVLAGVWTDNAEAGDDDRPLERHYVVPALPSYRPVLQWLAERAIPELVPNAARRSRRYVAEVPELQTTQEQRLVQQLDDLARNYEQERARLTTELAAERDRAEQVREPLLFGTGADLEAAVALVLRAAGLRVTALDPQLGTKSADLLLEMRGRRLLLEVKSSSGRPSEALVDAARRHLRTWPQLRGDTPVGGVALVVNHQHRQPPGDRTPLAYERREFVDSLNDVTVVTTLQLFDWWRQSQWAEIRAVFGHDAGEPASTAGSLPQTEPAGATRPWWRRRR</sequence>
<evidence type="ECO:0000313" key="3">
    <source>
        <dbReference type="EMBL" id="SFB40110.1"/>
    </source>
</evidence>